<evidence type="ECO:0000313" key="5">
    <source>
        <dbReference type="Proteomes" id="UP000250675"/>
    </source>
</evidence>
<dbReference type="Proteomes" id="UP000250675">
    <property type="component" value="Unassembled WGS sequence"/>
</dbReference>
<keyword evidence="2" id="KW-1188">Viral release from host cell</keyword>
<sequence>MDELAVKLVKRADTLKANRQVHESVWRECYDYTYPLRGAGLSDEVLDAQSAKSKVARLLDGTATDSARMLASALMSGMTPANAQWLNLDSESLPDDAAAWLSTCATLVWENIHAANFDAEGYEANLDVVCAGWFALYIDEDREEGGFFIPAVAAGAVLCHIHSPRWHRGHDLSPLPAHRRAGD</sequence>
<dbReference type="AlphaFoldDB" id="A0A2X3IKT5"/>
<organism evidence="4 5">
    <name type="scientific">Klebsiella pneumoniae</name>
    <dbReference type="NCBI Taxonomy" id="573"/>
    <lineage>
        <taxon>Bacteria</taxon>
        <taxon>Pseudomonadati</taxon>
        <taxon>Pseudomonadota</taxon>
        <taxon>Gammaproteobacteria</taxon>
        <taxon>Enterobacterales</taxon>
        <taxon>Enterobacteriaceae</taxon>
        <taxon>Klebsiella/Raoultella group</taxon>
        <taxon>Klebsiella</taxon>
        <taxon>Klebsiella pneumoniae complex</taxon>
    </lineage>
</organism>
<accession>A0A2X3IKT5</accession>
<dbReference type="Pfam" id="PF12236">
    <property type="entry name" value="Head-tail_con"/>
    <property type="match status" value="1"/>
</dbReference>
<evidence type="ECO:0000256" key="3">
    <source>
        <dbReference type="ARBA" id="ARBA00023219"/>
    </source>
</evidence>
<protein>
    <submittedName>
        <fullName evidence="4">Bacteriophage head to tail connecting protein</fullName>
    </submittedName>
</protein>
<gene>
    <name evidence="4" type="ORF">NCTC9645_04937</name>
</gene>
<keyword evidence="3" id="KW-0231">Viral genome packaging</keyword>
<comment type="subcellular location">
    <subcellularLocation>
        <location evidence="1">Virion</location>
    </subcellularLocation>
</comment>
<evidence type="ECO:0000313" key="4">
    <source>
        <dbReference type="EMBL" id="SQC86837.1"/>
    </source>
</evidence>
<proteinExistence type="predicted"/>
<dbReference type="EMBL" id="UASO01000009">
    <property type="protein sequence ID" value="SQC86837.1"/>
    <property type="molecule type" value="Genomic_DNA"/>
</dbReference>
<reference evidence="4 5" key="1">
    <citation type="submission" date="2018-06" db="EMBL/GenBank/DDBJ databases">
        <authorList>
            <consortium name="Pathogen Informatics"/>
            <person name="Doyle S."/>
        </authorList>
    </citation>
    <scope>NUCLEOTIDE SEQUENCE [LARGE SCALE GENOMIC DNA]</scope>
    <source>
        <strain evidence="4 5">NCTC9645</strain>
    </source>
</reference>
<evidence type="ECO:0000256" key="2">
    <source>
        <dbReference type="ARBA" id="ARBA00022612"/>
    </source>
</evidence>
<name>A0A2X3IKT5_KLEPN</name>
<dbReference type="InterPro" id="IPR020991">
    <property type="entry name" value="Connector_podovirus"/>
</dbReference>
<evidence type="ECO:0000256" key="1">
    <source>
        <dbReference type="ARBA" id="ARBA00004328"/>
    </source>
</evidence>